<protein>
    <submittedName>
        <fullName evidence="1">Uncharacterized protein</fullName>
    </submittedName>
</protein>
<proteinExistence type="predicted"/>
<comment type="caution">
    <text evidence="1">The sequence shown here is derived from an EMBL/GenBank/DDBJ whole genome shotgun (WGS) entry which is preliminary data.</text>
</comment>
<evidence type="ECO:0000313" key="1">
    <source>
        <dbReference type="EMBL" id="KAL2711835.1"/>
    </source>
</evidence>
<sequence>MQIWTVSLERWYEKIIEDKITIFKDNIELKKHSISFKFISDFCRNHLQYLRLNILGKKHLEKIYEKYGKRFDDFETSSI</sequence>
<gene>
    <name evidence="1" type="ORF">V1478_018856</name>
</gene>
<keyword evidence="2" id="KW-1185">Reference proteome</keyword>
<reference evidence="1 2" key="1">
    <citation type="journal article" date="2024" name="Ann. Entomol. Soc. Am.">
        <title>Genomic analyses of the southern and eastern yellowjacket wasps (Hymenoptera: Vespidae) reveal evolutionary signatures of social life.</title>
        <authorList>
            <person name="Catto M.A."/>
            <person name="Caine P.B."/>
            <person name="Orr S.E."/>
            <person name="Hunt B.G."/>
            <person name="Goodisman M.A.D."/>
        </authorList>
    </citation>
    <scope>NUCLEOTIDE SEQUENCE [LARGE SCALE GENOMIC DNA]</scope>
    <source>
        <strain evidence="1">233</strain>
        <tissue evidence="1">Head and thorax</tissue>
    </source>
</reference>
<name>A0ABD1ZWB6_VESSQ</name>
<dbReference type="Proteomes" id="UP001607302">
    <property type="component" value="Unassembled WGS sequence"/>
</dbReference>
<accession>A0ABD1ZWB6</accession>
<evidence type="ECO:0000313" key="2">
    <source>
        <dbReference type="Proteomes" id="UP001607302"/>
    </source>
</evidence>
<dbReference type="EMBL" id="JAUDFV010000173">
    <property type="protein sequence ID" value="KAL2711835.1"/>
    <property type="molecule type" value="Genomic_DNA"/>
</dbReference>
<organism evidence="1 2">
    <name type="scientific">Vespula squamosa</name>
    <name type="common">Southern yellow jacket</name>
    <name type="synonym">Wasp</name>
    <dbReference type="NCBI Taxonomy" id="30214"/>
    <lineage>
        <taxon>Eukaryota</taxon>
        <taxon>Metazoa</taxon>
        <taxon>Ecdysozoa</taxon>
        <taxon>Arthropoda</taxon>
        <taxon>Hexapoda</taxon>
        <taxon>Insecta</taxon>
        <taxon>Pterygota</taxon>
        <taxon>Neoptera</taxon>
        <taxon>Endopterygota</taxon>
        <taxon>Hymenoptera</taxon>
        <taxon>Apocrita</taxon>
        <taxon>Aculeata</taxon>
        <taxon>Vespoidea</taxon>
        <taxon>Vespidae</taxon>
        <taxon>Vespinae</taxon>
        <taxon>Vespula</taxon>
    </lineage>
</organism>
<dbReference type="AlphaFoldDB" id="A0ABD1ZWB6"/>